<dbReference type="GO" id="GO:0046654">
    <property type="term" value="P:tetrahydrofolate biosynthetic process"/>
    <property type="evidence" value="ECO:0007669"/>
    <property type="project" value="UniProtKB-UniPathway"/>
</dbReference>
<dbReference type="CDD" id="cd00483">
    <property type="entry name" value="HPPK"/>
    <property type="match status" value="1"/>
</dbReference>
<dbReference type="GO" id="GO:0046656">
    <property type="term" value="P:folic acid biosynthetic process"/>
    <property type="evidence" value="ECO:0007669"/>
    <property type="project" value="UniProtKB-KW"/>
</dbReference>
<evidence type="ECO:0000256" key="4">
    <source>
        <dbReference type="ARBA" id="ARBA00022679"/>
    </source>
</evidence>
<dbReference type="PROSITE" id="PS00794">
    <property type="entry name" value="HPPK"/>
    <property type="match status" value="1"/>
</dbReference>
<reference evidence="10 11" key="1">
    <citation type="journal article" date="2018" name="J. Microbiol.">
        <title>Baekduia soli gen. nov., sp. nov., a novel bacterium isolated from the soil of Baekdu Mountain and proposal of a novel family name, Baekduiaceae fam. nov.</title>
        <authorList>
            <person name="An D.S."/>
            <person name="Siddiqi M.Z."/>
            <person name="Kim K.H."/>
            <person name="Yu H.S."/>
            <person name="Im W.T."/>
        </authorList>
    </citation>
    <scope>NUCLEOTIDE SEQUENCE [LARGE SCALE GENOMIC DNA]</scope>
    <source>
        <strain evidence="10 11">BR7-21</strain>
    </source>
</reference>
<evidence type="ECO:0000256" key="1">
    <source>
        <dbReference type="ARBA" id="ARBA00000198"/>
    </source>
</evidence>
<dbReference type="Gene3D" id="3.30.70.560">
    <property type="entry name" value="7,8-Dihydro-6-hydroxymethylpterin-pyrophosphokinase HPPK"/>
    <property type="match status" value="1"/>
</dbReference>
<protein>
    <recommendedName>
        <fullName evidence="3">2-amino-4-hydroxy-6-hydroxymethyldihydropteridine diphosphokinase</fullName>
        <ecNumber evidence="3">2.7.6.3</ecNumber>
    </recommendedName>
</protein>
<evidence type="ECO:0000259" key="9">
    <source>
        <dbReference type="PROSITE" id="PS00794"/>
    </source>
</evidence>
<dbReference type="Proteomes" id="UP000321805">
    <property type="component" value="Chromosome"/>
</dbReference>
<keyword evidence="4 10" id="KW-0808">Transferase</keyword>
<dbReference type="InterPro" id="IPR035907">
    <property type="entry name" value="Hppk_sf"/>
</dbReference>
<dbReference type="UniPathway" id="UPA00077">
    <property type="reaction ID" value="UER00155"/>
</dbReference>
<dbReference type="Pfam" id="PF01288">
    <property type="entry name" value="HPPK"/>
    <property type="match status" value="1"/>
</dbReference>
<gene>
    <name evidence="10" type="primary">folK</name>
    <name evidence="10" type="ORF">FSW04_22805</name>
</gene>
<organism evidence="10 11">
    <name type="scientific">Baekduia soli</name>
    <dbReference type="NCBI Taxonomy" id="496014"/>
    <lineage>
        <taxon>Bacteria</taxon>
        <taxon>Bacillati</taxon>
        <taxon>Actinomycetota</taxon>
        <taxon>Thermoleophilia</taxon>
        <taxon>Solirubrobacterales</taxon>
        <taxon>Baekduiaceae</taxon>
        <taxon>Baekduia</taxon>
    </lineage>
</organism>
<dbReference type="GO" id="GO:0016301">
    <property type="term" value="F:kinase activity"/>
    <property type="evidence" value="ECO:0007669"/>
    <property type="project" value="UniProtKB-KW"/>
</dbReference>
<dbReference type="AlphaFoldDB" id="A0A5B8UAA6"/>
<dbReference type="GO" id="GO:0005524">
    <property type="term" value="F:ATP binding"/>
    <property type="evidence" value="ECO:0007669"/>
    <property type="project" value="UniProtKB-KW"/>
</dbReference>
<dbReference type="SUPFAM" id="SSF55083">
    <property type="entry name" value="6-hydroxymethyl-7,8-dihydropterin pyrophosphokinase, HPPK"/>
    <property type="match status" value="1"/>
</dbReference>
<evidence type="ECO:0000256" key="7">
    <source>
        <dbReference type="ARBA" id="ARBA00022840"/>
    </source>
</evidence>
<proteinExistence type="predicted"/>
<accession>A0A5B8UAA6</accession>
<keyword evidence="8" id="KW-0289">Folate biosynthesis</keyword>
<keyword evidence="11" id="KW-1185">Reference proteome</keyword>
<evidence type="ECO:0000313" key="11">
    <source>
        <dbReference type="Proteomes" id="UP000321805"/>
    </source>
</evidence>
<feature type="domain" description="7,8-dihydro-6-hydroxymethylpterin-pyrophosphokinase" evidence="9">
    <location>
        <begin position="98"/>
        <end position="109"/>
    </location>
</feature>
<evidence type="ECO:0000313" key="10">
    <source>
        <dbReference type="EMBL" id="QEC50123.1"/>
    </source>
</evidence>
<sequence length="177" mass="18105">MSAAAVTGHLGLGSNVGDRAAALQAAVDALAAHGVRVLASSSLYETDPVGEVLDQPAFLNACVAIATDLVPEALLDAAKAVERGLGRETDTTAAAYLRHGPRSIDVDVLLLGAREHRSARLQVPHPALLQRRFVLIPLLELDLGLATPAGGSLAGALAALPVTEGVRRAGPPLRVPA</sequence>
<dbReference type="OrthoDB" id="9808041at2"/>
<dbReference type="EC" id="2.7.6.3" evidence="3"/>
<dbReference type="PANTHER" id="PTHR43071">
    <property type="entry name" value="2-AMINO-4-HYDROXY-6-HYDROXYMETHYLDIHYDROPTERIDINE PYROPHOSPHOKINASE"/>
    <property type="match status" value="1"/>
</dbReference>
<evidence type="ECO:0000256" key="8">
    <source>
        <dbReference type="ARBA" id="ARBA00022909"/>
    </source>
</evidence>
<dbReference type="InterPro" id="IPR000550">
    <property type="entry name" value="Hppk"/>
</dbReference>
<keyword evidence="7" id="KW-0067">ATP-binding</keyword>
<dbReference type="KEGG" id="bsol:FSW04_22805"/>
<dbReference type="GO" id="GO:0003848">
    <property type="term" value="F:2-amino-4-hydroxy-6-hydroxymethyldihydropteridine diphosphokinase activity"/>
    <property type="evidence" value="ECO:0007669"/>
    <property type="project" value="UniProtKB-EC"/>
</dbReference>
<evidence type="ECO:0000256" key="5">
    <source>
        <dbReference type="ARBA" id="ARBA00022741"/>
    </source>
</evidence>
<dbReference type="EMBL" id="CP042430">
    <property type="protein sequence ID" value="QEC50123.1"/>
    <property type="molecule type" value="Genomic_DNA"/>
</dbReference>
<evidence type="ECO:0000256" key="6">
    <source>
        <dbReference type="ARBA" id="ARBA00022777"/>
    </source>
</evidence>
<comment type="catalytic activity">
    <reaction evidence="1">
        <text>6-hydroxymethyl-7,8-dihydropterin + ATP = (7,8-dihydropterin-6-yl)methyl diphosphate + AMP + H(+)</text>
        <dbReference type="Rhea" id="RHEA:11412"/>
        <dbReference type="ChEBI" id="CHEBI:15378"/>
        <dbReference type="ChEBI" id="CHEBI:30616"/>
        <dbReference type="ChEBI" id="CHEBI:44841"/>
        <dbReference type="ChEBI" id="CHEBI:72950"/>
        <dbReference type="ChEBI" id="CHEBI:456215"/>
        <dbReference type="EC" id="2.7.6.3"/>
    </reaction>
</comment>
<comment type="pathway">
    <text evidence="2">Cofactor biosynthesis; tetrahydrofolate biosynthesis; 2-amino-4-hydroxy-6-hydroxymethyl-7,8-dihydropteridine diphosphate from 7,8-dihydroneopterin triphosphate: step 4/4.</text>
</comment>
<keyword evidence="5" id="KW-0547">Nucleotide-binding</keyword>
<name>A0A5B8UAA6_9ACTN</name>
<dbReference type="PANTHER" id="PTHR43071:SF1">
    <property type="entry name" value="2-AMINO-4-HYDROXY-6-HYDROXYMETHYLDIHYDROPTERIDINE PYROPHOSPHOKINASE"/>
    <property type="match status" value="1"/>
</dbReference>
<keyword evidence="6 10" id="KW-0418">Kinase</keyword>
<evidence type="ECO:0000256" key="2">
    <source>
        <dbReference type="ARBA" id="ARBA00005051"/>
    </source>
</evidence>
<dbReference type="RefSeq" id="WP_146922486.1">
    <property type="nucleotide sequence ID" value="NZ_CP042430.1"/>
</dbReference>
<dbReference type="NCBIfam" id="TIGR01498">
    <property type="entry name" value="folK"/>
    <property type="match status" value="1"/>
</dbReference>
<evidence type="ECO:0000256" key="3">
    <source>
        <dbReference type="ARBA" id="ARBA00013253"/>
    </source>
</evidence>